<organism evidence="1 2">
    <name type="scientific">Sphaerisporangium dianthi</name>
    <dbReference type="NCBI Taxonomy" id="1436120"/>
    <lineage>
        <taxon>Bacteria</taxon>
        <taxon>Bacillati</taxon>
        <taxon>Actinomycetota</taxon>
        <taxon>Actinomycetes</taxon>
        <taxon>Streptosporangiales</taxon>
        <taxon>Streptosporangiaceae</taxon>
        <taxon>Sphaerisporangium</taxon>
    </lineage>
</organism>
<gene>
    <name evidence="1" type="ORF">ACFO60_30975</name>
</gene>
<dbReference type="RefSeq" id="WP_380847314.1">
    <property type="nucleotide sequence ID" value="NZ_JBHSFP010000029.1"/>
</dbReference>
<protein>
    <recommendedName>
        <fullName evidence="3">DNA-binding protein</fullName>
    </recommendedName>
</protein>
<name>A0ABV9CPI5_9ACTN</name>
<evidence type="ECO:0000313" key="2">
    <source>
        <dbReference type="Proteomes" id="UP001596004"/>
    </source>
</evidence>
<reference evidence="2" key="1">
    <citation type="journal article" date="2019" name="Int. J. Syst. Evol. Microbiol.">
        <title>The Global Catalogue of Microorganisms (GCM) 10K type strain sequencing project: providing services to taxonomists for standard genome sequencing and annotation.</title>
        <authorList>
            <consortium name="The Broad Institute Genomics Platform"/>
            <consortium name="The Broad Institute Genome Sequencing Center for Infectious Disease"/>
            <person name="Wu L."/>
            <person name="Ma J."/>
        </authorList>
    </citation>
    <scope>NUCLEOTIDE SEQUENCE [LARGE SCALE GENOMIC DNA]</scope>
    <source>
        <strain evidence="2">CGMCC 4.7132</strain>
    </source>
</reference>
<evidence type="ECO:0000313" key="1">
    <source>
        <dbReference type="EMBL" id="MFC4535209.1"/>
    </source>
</evidence>
<dbReference type="Proteomes" id="UP001596004">
    <property type="component" value="Unassembled WGS sequence"/>
</dbReference>
<accession>A0ABV9CPI5</accession>
<evidence type="ECO:0008006" key="3">
    <source>
        <dbReference type="Google" id="ProtNLM"/>
    </source>
</evidence>
<dbReference type="EMBL" id="JBHSFP010000029">
    <property type="protein sequence ID" value="MFC4535209.1"/>
    <property type="molecule type" value="Genomic_DNA"/>
</dbReference>
<comment type="caution">
    <text evidence="1">The sequence shown here is derived from an EMBL/GenBank/DDBJ whole genome shotgun (WGS) entry which is preliminary data.</text>
</comment>
<keyword evidence="2" id="KW-1185">Reference proteome</keyword>
<sequence>MAVHDEQARLAVEDLTDLLLLAQRRTTDRGLHAAIRRMAQRHDRGPHPSAVRLSTAAGLLGVTIPTVRSWIAHGVLEAIPGGGVARVSATSIARVLVVLREMGEDEPGRRLTKVIDALRDRDLLQRAQDTLAETNDFVDYSEADLEDLLRS</sequence>
<proteinExistence type="predicted"/>